<dbReference type="GO" id="GO:0042162">
    <property type="term" value="F:telomeric DNA binding"/>
    <property type="evidence" value="ECO:0007669"/>
    <property type="project" value="TreeGrafter"/>
</dbReference>
<reference evidence="3" key="1">
    <citation type="submission" date="2023-04" db="EMBL/GenBank/DDBJ databases">
        <title>Candida boidinii NBRC 10035.</title>
        <authorList>
            <person name="Ichikawa N."/>
            <person name="Sato H."/>
            <person name="Tonouchi N."/>
        </authorList>
    </citation>
    <scope>NUCLEOTIDE SEQUENCE</scope>
    <source>
        <strain evidence="3">NBRC 10035</strain>
    </source>
</reference>
<comment type="caution">
    <text evidence="3">The sequence shown here is derived from an EMBL/GenBank/DDBJ whole genome shotgun (WGS) entry which is preliminary data.</text>
</comment>
<proteinExistence type="inferred from homology"/>
<keyword evidence="4" id="KW-1185">Reference proteome</keyword>
<evidence type="ECO:0000259" key="2">
    <source>
        <dbReference type="Pfam" id="PF10193"/>
    </source>
</evidence>
<protein>
    <submittedName>
        <fullName evidence="3">Unnamed protein product</fullName>
    </submittedName>
</protein>
<feature type="domain" description="Telomere length regulation protein conserved" evidence="2">
    <location>
        <begin position="474"/>
        <end position="588"/>
    </location>
</feature>
<dbReference type="GO" id="GO:0005829">
    <property type="term" value="C:cytosol"/>
    <property type="evidence" value="ECO:0007669"/>
    <property type="project" value="TreeGrafter"/>
</dbReference>
<comment type="similarity">
    <text evidence="1">Belongs to the TEL2 family.</text>
</comment>
<dbReference type="InterPro" id="IPR019337">
    <property type="entry name" value="Telomere_length_regulation_dom"/>
</dbReference>
<dbReference type="GO" id="GO:0051879">
    <property type="term" value="F:Hsp90 protein binding"/>
    <property type="evidence" value="ECO:0007669"/>
    <property type="project" value="TreeGrafter"/>
</dbReference>
<sequence>MTDTNVFDENIKALKGNPSTGELISLLAYFASVSCTIDDIQTLQLVVTLLDTILPVYSVFETSLRQKCSFILGCRIGVSQLLIRGKSSITTNDSSSVVISQIIVDLISFNSALERCWSSAKSSTEIRELKRLLLFRVPEFLNEIVLEKKELCNEIVIETSKRRVYFNCLENGILNLIRKDSDYRSIFEIVQSLSKVSPSKYIIQNIFEDTKIYEYILATFQKASNNDKCGFILDIFSYLEDKVDDFNIIYYLAAIKNLKFDFKLLPLFYSTDIQVQKTYVVLCYLCNPKLIVQITKKDLQKFGSEAYIKSELIVRQRSLACKLMILAKLTSREDAKDLTTSPFFLNCVSNRLDSNLPIVRHLGMSVAEVLIEKVSERKKLFDIEDQTRFYTELEEELGQLPDFDLLERQTISEALAADKNKSIKTIPNSTDALNLNLANLNSTLKPFDSDNEDGDDVDNLGDDMSHRKAKIVTPVFLKDLLNYIRIDSSKTEDAYYKFESAYNIGISLIRAKSGTDELRFYSGSIVNSVMDLSNNYNFENFDTWKLQMLIALTVGDYENVVEHMINSFVTGDYSFSQRIMILSCLSLSCRELSGFEDAFTKPNNYKDIKLKMLPAEVHQQTLLYDNLEENFSRMSLTRKKVEKVRIISFFNKIGKYFFFPLISLWFNVNEKTNIGFNVGRFSVILNSHFFKTLSIILDCALPLAHDSYEIVNESLILSKHILNNLLIGLRFENDDKTLIFDSVLSILISLLRTNTNNLMINHTDNLLYINEVLVSIFESRTLVDQKVTQRTAYVVQEIGKIVSNH</sequence>
<accession>A0A9W6WFW6</accession>
<name>A0A9W6WFW6_CANBO</name>
<gene>
    <name evidence="3" type="ORF">Cboi02_000222300</name>
</gene>
<evidence type="ECO:0000313" key="3">
    <source>
        <dbReference type="EMBL" id="GME69313.1"/>
    </source>
</evidence>
<dbReference type="InterPro" id="IPR051970">
    <property type="entry name" value="TEL2_Regulation"/>
</dbReference>
<dbReference type="Gene3D" id="1.25.40.720">
    <property type="entry name" value="Telomere length regulation protein 2, C-terminal domain"/>
    <property type="match status" value="2"/>
</dbReference>
<dbReference type="PANTHER" id="PTHR15830">
    <property type="entry name" value="TELOMERE LENGTH REGULATION PROTEIN TEL2 FAMILY MEMBER"/>
    <property type="match status" value="1"/>
</dbReference>
<evidence type="ECO:0000313" key="4">
    <source>
        <dbReference type="Proteomes" id="UP001165120"/>
    </source>
</evidence>
<dbReference type="GO" id="GO:0051083">
    <property type="term" value="P:'de novo' cotranslational protein folding"/>
    <property type="evidence" value="ECO:0007669"/>
    <property type="project" value="TreeGrafter"/>
</dbReference>
<organism evidence="3 4">
    <name type="scientific">Candida boidinii</name>
    <name type="common">Yeast</name>
    <dbReference type="NCBI Taxonomy" id="5477"/>
    <lineage>
        <taxon>Eukaryota</taxon>
        <taxon>Fungi</taxon>
        <taxon>Dikarya</taxon>
        <taxon>Ascomycota</taxon>
        <taxon>Saccharomycotina</taxon>
        <taxon>Pichiomycetes</taxon>
        <taxon>Pichiales</taxon>
        <taxon>Pichiaceae</taxon>
        <taxon>Ogataea</taxon>
        <taxon>Ogataea/Candida clade</taxon>
    </lineage>
</organism>
<evidence type="ECO:0000256" key="1">
    <source>
        <dbReference type="ARBA" id="ARBA00006133"/>
    </source>
</evidence>
<dbReference type="Proteomes" id="UP001165120">
    <property type="component" value="Unassembled WGS sequence"/>
</dbReference>
<dbReference type="AlphaFoldDB" id="A0A9W6WFW6"/>
<dbReference type="Pfam" id="PF10193">
    <property type="entry name" value="Telomere_reg-2"/>
    <property type="match status" value="1"/>
</dbReference>
<dbReference type="PANTHER" id="PTHR15830:SF10">
    <property type="entry name" value="TELOMERE LENGTH REGULATION PROTEIN TEL2 HOMOLOG"/>
    <property type="match status" value="1"/>
</dbReference>
<dbReference type="EMBL" id="BSXN01000639">
    <property type="protein sequence ID" value="GME69313.1"/>
    <property type="molecule type" value="Genomic_DNA"/>
</dbReference>
<dbReference type="InterPro" id="IPR038528">
    <property type="entry name" value="TEL2_C_sf"/>
</dbReference>